<reference evidence="9 10" key="1">
    <citation type="submission" date="2025-05" db="UniProtKB">
        <authorList>
            <consortium name="RefSeq"/>
        </authorList>
    </citation>
    <scope>IDENTIFICATION</scope>
    <source>
        <tissue evidence="9 10">Thorax and Abdomen</tissue>
    </source>
</reference>
<sequence>MGYFDLARLGNFPTQYAEVKTAVTVDVLEVGLILAFVIVGVAFLIAVLGFSIIRCSAGAAKIICSIIIGCLLMLGNFGQEWEVGSVKSAVPYRAGSPHQVNASIGIKLGLRSINITLRANTDNTPLEGEIINYNERFSWTWDQGRFGFGPYAGLLQQSFREAQRKGLPIPILSIMEYLVVDGEGLRYGRFYRTAGWYTHILMWTAFATWIVTNIFLVKSGCYAAYFLALTGALQILACIVWSSVRNPYPLVIPFEHGEITTSYGSNFWMALVCGLMCLLFAAVMFVMDLWFTEELSSFLGLDSIDDFDDCVLSANEVELLRQKIGGKTNNMEMQRLTIQMDGHDQASTRVLKRRSSVAIARKNRYRLPPPVPIRETYDNEDPIYANTANQPGVSMQGVTNHSREMLYLPSMQ</sequence>
<organism evidence="8 10">
    <name type="scientific">Neodiprion lecontei</name>
    <name type="common">Redheaded pine sawfly</name>
    <dbReference type="NCBI Taxonomy" id="441921"/>
    <lineage>
        <taxon>Eukaryota</taxon>
        <taxon>Metazoa</taxon>
        <taxon>Ecdysozoa</taxon>
        <taxon>Arthropoda</taxon>
        <taxon>Hexapoda</taxon>
        <taxon>Insecta</taxon>
        <taxon>Pterygota</taxon>
        <taxon>Neoptera</taxon>
        <taxon>Endopterygota</taxon>
        <taxon>Hymenoptera</taxon>
        <taxon>Tenthredinoidea</taxon>
        <taxon>Diprionidae</taxon>
        <taxon>Diprioninae</taxon>
        <taxon>Neodiprion</taxon>
    </lineage>
</organism>
<keyword evidence="4 7" id="KW-1133">Transmembrane helix</keyword>
<feature type="transmembrane region" description="Helical" evidence="7">
    <location>
        <begin position="30"/>
        <end position="53"/>
    </location>
</feature>
<evidence type="ECO:0000313" key="10">
    <source>
        <dbReference type="RefSeq" id="XP_015517500.2"/>
    </source>
</evidence>
<dbReference type="GeneID" id="107222592"/>
<comment type="subcellular location">
    <subcellularLocation>
        <location evidence="1">Membrane</location>
        <topology evidence="1">Multi-pass membrane protein</topology>
    </subcellularLocation>
</comment>
<evidence type="ECO:0000313" key="8">
    <source>
        <dbReference type="Proteomes" id="UP000829291"/>
    </source>
</evidence>
<dbReference type="RefSeq" id="XP_046587750.1">
    <property type="nucleotide sequence ID" value="XM_046731794.1"/>
</dbReference>
<accession>A0A6J0BSP5</accession>
<evidence type="ECO:0000256" key="4">
    <source>
        <dbReference type="ARBA" id="ARBA00022989"/>
    </source>
</evidence>
<feature type="transmembrane region" description="Helical" evidence="7">
    <location>
        <begin position="267"/>
        <end position="291"/>
    </location>
</feature>
<keyword evidence="3 7" id="KW-0812">Transmembrane</keyword>
<dbReference type="KEGG" id="nlo:107222592"/>
<evidence type="ECO:0000256" key="2">
    <source>
        <dbReference type="ARBA" id="ARBA00009816"/>
    </source>
</evidence>
<keyword evidence="5 7" id="KW-0472">Membrane</keyword>
<dbReference type="PANTHER" id="PTHR31158:SF1">
    <property type="entry name" value="DOXA1 FACTOR-RELATED"/>
    <property type="match status" value="1"/>
</dbReference>
<dbReference type="GO" id="GO:0015031">
    <property type="term" value="P:protein transport"/>
    <property type="evidence" value="ECO:0007669"/>
    <property type="project" value="InterPro"/>
</dbReference>
<protein>
    <submittedName>
        <fullName evidence="9 10">Dual oxidase maturation factor 1</fullName>
    </submittedName>
</protein>
<evidence type="ECO:0000256" key="1">
    <source>
        <dbReference type="ARBA" id="ARBA00004141"/>
    </source>
</evidence>
<dbReference type="AlphaFoldDB" id="A0A6J0BSP5"/>
<feature type="transmembrane region" description="Helical" evidence="7">
    <location>
        <begin position="196"/>
        <end position="216"/>
    </location>
</feature>
<proteinExistence type="inferred from homology"/>
<evidence type="ECO:0000313" key="11">
    <source>
        <dbReference type="RefSeq" id="XP_046587750.1"/>
    </source>
</evidence>
<name>A0A6J0BSP5_NEOLC</name>
<evidence type="ECO:0000256" key="7">
    <source>
        <dbReference type="SAM" id="Phobius"/>
    </source>
</evidence>
<gene>
    <name evidence="9 10 11" type="primary">LOC107222592</name>
</gene>
<keyword evidence="8" id="KW-1185">Reference proteome</keyword>
<evidence type="ECO:0000256" key="6">
    <source>
        <dbReference type="ARBA" id="ARBA00023180"/>
    </source>
</evidence>
<keyword evidence="6" id="KW-0325">Glycoprotein</keyword>
<evidence type="ECO:0000256" key="3">
    <source>
        <dbReference type="ARBA" id="ARBA00022692"/>
    </source>
</evidence>
<dbReference type="GO" id="GO:0005789">
    <property type="term" value="C:endoplasmic reticulum membrane"/>
    <property type="evidence" value="ECO:0007669"/>
    <property type="project" value="InterPro"/>
</dbReference>
<dbReference type="OrthoDB" id="10042652at2759"/>
<feature type="transmembrane region" description="Helical" evidence="7">
    <location>
        <begin position="223"/>
        <end position="244"/>
    </location>
</feature>
<dbReference type="RefSeq" id="XP_015517500.2">
    <property type="nucleotide sequence ID" value="XM_015662014.2"/>
</dbReference>
<dbReference type="RefSeq" id="XP_015517499.2">
    <property type="nucleotide sequence ID" value="XM_015662013.2"/>
</dbReference>
<dbReference type="InterPro" id="IPR018469">
    <property type="entry name" value="Dual_oxidase_maturation_fac"/>
</dbReference>
<dbReference type="Proteomes" id="UP000829291">
    <property type="component" value="Chromosome 2"/>
</dbReference>
<comment type="similarity">
    <text evidence="2">Belongs to the DUOXA family.</text>
</comment>
<evidence type="ECO:0000313" key="9">
    <source>
        <dbReference type="RefSeq" id="XP_015517499.2"/>
    </source>
</evidence>
<evidence type="ECO:0000256" key="5">
    <source>
        <dbReference type="ARBA" id="ARBA00023136"/>
    </source>
</evidence>
<dbReference type="PANTHER" id="PTHR31158">
    <property type="entry name" value="DUAL OXIDASE 2"/>
    <property type="match status" value="1"/>
</dbReference>
<dbReference type="Pfam" id="PF10204">
    <property type="entry name" value="DuoxA"/>
    <property type="match status" value="1"/>
</dbReference>